<proteinExistence type="predicted"/>
<keyword evidence="6" id="KW-0067">ATP-binding</keyword>
<dbReference type="GO" id="GO:0005634">
    <property type="term" value="C:nucleus"/>
    <property type="evidence" value="ECO:0007669"/>
    <property type="project" value="TreeGrafter"/>
</dbReference>
<keyword evidence="4" id="KW-0378">Hydrolase</keyword>
<dbReference type="Proteomes" id="UP000050424">
    <property type="component" value="Unassembled WGS sequence"/>
</dbReference>
<dbReference type="InterPro" id="IPR001841">
    <property type="entry name" value="Znf_RING"/>
</dbReference>
<dbReference type="GO" id="GO:0006281">
    <property type="term" value="P:DNA repair"/>
    <property type="evidence" value="ECO:0007669"/>
    <property type="project" value="TreeGrafter"/>
</dbReference>
<keyword evidence="1" id="KW-0479">Metal-binding</keyword>
<evidence type="ECO:0000259" key="9">
    <source>
        <dbReference type="PROSITE" id="PS51192"/>
    </source>
</evidence>
<dbReference type="Pfam" id="PF00176">
    <property type="entry name" value="SNF2-rel_dom"/>
    <property type="match status" value="1"/>
</dbReference>
<feature type="domain" description="Helicase ATP-binding" evidence="9">
    <location>
        <begin position="799"/>
        <end position="984"/>
    </location>
</feature>
<dbReference type="STRING" id="78410.A0A0P7BAD0"/>
<dbReference type="SMART" id="SM00487">
    <property type="entry name" value="DEXDc"/>
    <property type="match status" value="1"/>
</dbReference>
<dbReference type="SUPFAM" id="SSF52540">
    <property type="entry name" value="P-loop containing nucleoside triphosphate hydrolases"/>
    <property type="match status" value="2"/>
</dbReference>
<evidence type="ECO:0000256" key="5">
    <source>
        <dbReference type="ARBA" id="ARBA00022833"/>
    </source>
</evidence>
<dbReference type="InterPro" id="IPR038718">
    <property type="entry name" value="SNF2-like_sf"/>
</dbReference>
<dbReference type="PROSITE" id="PS00518">
    <property type="entry name" value="ZF_RING_1"/>
    <property type="match status" value="1"/>
</dbReference>
<reference evidence="11 12" key="1">
    <citation type="submission" date="2015-09" db="EMBL/GenBank/DDBJ databases">
        <title>Draft genome of a European isolate of the apple canker pathogen Neonectria ditissima.</title>
        <authorList>
            <person name="Gomez-Cortecero A."/>
            <person name="Harrison R.J."/>
            <person name="Armitage A.D."/>
        </authorList>
    </citation>
    <scope>NUCLEOTIDE SEQUENCE [LARGE SCALE GENOMIC DNA]</scope>
    <source>
        <strain evidence="11 12">R09/05</strain>
    </source>
</reference>
<accession>A0A0P7BAD0</accession>
<evidence type="ECO:0000256" key="1">
    <source>
        <dbReference type="ARBA" id="ARBA00022723"/>
    </source>
</evidence>
<feature type="domain" description="RING-type" evidence="8">
    <location>
        <begin position="1109"/>
        <end position="1160"/>
    </location>
</feature>
<dbReference type="GO" id="GO:0008094">
    <property type="term" value="F:ATP-dependent activity, acting on DNA"/>
    <property type="evidence" value="ECO:0007669"/>
    <property type="project" value="TreeGrafter"/>
</dbReference>
<dbReference type="PROSITE" id="PS51192">
    <property type="entry name" value="HELICASE_ATP_BIND_1"/>
    <property type="match status" value="1"/>
</dbReference>
<dbReference type="InterPro" id="IPR000330">
    <property type="entry name" value="SNF2_N"/>
</dbReference>
<evidence type="ECO:0000256" key="7">
    <source>
        <dbReference type="PROSITE-ProRule" id="PRU00175"/>
    </source>
</evidence>
<dbReference type="InterPro" id="IPR049730">
    <property type="entry name" value="SNF2/RAD54-like_C"/>
</dbReference>
<dbReference type="SMART" id="SM00490">
    <property type="entry name" value="HELICc"/>
    <property type="match status" value="1"/>
</dbReference>
<evidence type="ECO:0000256" key="6">
    <source>
        <dbReference type="ARBA" id="ARBA00022840"/>
    </source>
</evidence>
<evidence type="ECO:0000259" key="10">
    <source>
        <dbReference type="PROSITE" id="PS51194"/>
    </source>
</evidence>
<dbReference type="GO" id="GO:0016787">
    <property type="term" value="F:hydrolase activity"/>
    <property type="evidence" value="ECO:0007669"/>
    <property type="project" value="UniProtKB-KW"/>
</dbReference>
<organism evidence="11 12">
    <name type="scientific">Neonectria ditissima</name>
    <dbReference type="NCBI Taxonomy" id="78410"/>
    <lineage>
        <taxon>Eukaryota</taxon>
        <taxon>Fungi</taxon>
        <taxon>Dikarya</taxon>
        <taxon>Ascomycota</taxon>
        <taxon>Pezizomycotina</taxon>
        <taxon>Sordariomycetes</taxon>
        <taxon>Hypocreomycetidae</taxon>
        <taxon>Hypocreales</taxon>
        <taxon>Nectriaceae</taxon>
        <taxon>Neonectria</taxon>
    </lineage>
</organism>
<evidence type="ECO:0000256" key="4">
    <source>
        <dbReference type="ARBA" id="ARBA00022801"/>
    </source>
</evidence>
<dbReference type="GO" id="GO:0005524">
    <property type="term" value="F:ATP binding"/>
    <property type="evidence" value="ECO:0007669"/>
    <property type="project" value="UniProtKB-KW"/>
</dbReference>
<keyword evidence="12" id="KW-1185">Reference proteome</keyword>
<keyword evidence="2" id="KW-0547">Nucleotide-binding</keyword>
<dbReference type="EMBL" id="LKCW01000221">
    <property type="protein sequence ID" value="KPM36026.1"/>
    <property type="molecule type" value="Genomic_DNA"/>
</dbReference>
<dbReference type="InterPro" id="IPR014001">
    <property type="entry name" value="Helicase_ATP-bd"/>
</dbReference>
<evidence type="ECO:0000313" key="12">
    <source>
        <dbReference type="Proteomes" id="UP000050424"/>
    </source>
</evidence>
<dbReference type="Gene3D" id="3.40.50.10810">
    <property type="entry name" value="Tandem AAA-ATPase domain"/>
    <property type="match status" value="1"/>
</dbReference>
<protein>
    <submittedName>
        <fullName evidence="11">Uncharacterized protein</fullName>
    </submittedName>
</protein>
<dbReference type="OrthoDB" id="448448at2759"/>
<dbReference type="PANTHER" id="PTHR45626">
    <property type="entry name" value="TRANSCRIPTION TERMINATION FACTOR 2-RELATED"/>
    <property type="match status" value="1"/>
</dbReference>
<dbReference type="InterPro" id="IPR050628">
    <property type="entry name" value="SNF2_RAD54_helicase_TF"/>
</dbReference>
<keyword evidence="5" id="KW-0862">Zinc</keyword>
<evidence type="ECO:0000313" key="11">
    <source>
        <dbReference type="EMBL" id="KPM36026.1"/>
    </source>
</evidence>
<comment type="caution">
    <text evidence="11">The sequence shown here is derived from an EMBL/GenBank/DDBJ whole genome shotgun (WGS) entry which is preliminary data.</text>
</comment>
<sequence>MSLALDRSLATAVTVEEESSSIADTAERSRLLLSCCQDAFSGEQKQFVTAQLSRFNLWASNIGVFSSRQACLDYRLRTSPTAKAAVDGNLEILCTQLLSALAGDTDLDDDVLDAFGELELSQIPGFGMNLFQKSSGDARNSALEVVETSIGTLHQLSLAIRGASNRNSLVKVPRLYGVDQSLCLARDPEDLKLNSGEPIPRVRFDATPGFEDFLRRVLKSRWFRPDQNAALTQDHQEYRDLMFERCVFSISIRRRQLAYFQSHQTKLAKQSTVKYPSYAPAETVDFNSQPSQMATRLPSALARLKGPDMAQSPFWEPIDTIPSETVGSEFQSTSFKLSSSAFAPSSAASSSDAGGLTAAGPFEIPPAPSLGVAEKEKMCPYCCLVYPSKTFSTQKKSRRWKKHILEDLHPYVCLFKNCTQPGKAYRSFKDWQTHLSQTHDQAWQCSLPHPKSEKNEEQTTLFNTADQFQAHLSLHHPTFNPPSTDSILQSSRRPAVLPQWCFVCLAEQSTSITLQRHLAAHLEQAFLLALPGRDDIKNSDTATSGNLSSFTAADSDSSQEAGLSDISSLYGHVDDPRSAGTKTMPVRDFAVALSAINTESALLKAGLFDTWATRLSQTKVFEQSDYLRLSTSWRKLILTVQFLIRLRSTSRRAASPSASHLPALGDVGEDAHLISPAPLGPMLEETDSVWSGFSDLSDSEGSERVDESKGEPWPLDRAEFDLMRIISDVQQSTHRDASLERVEGGHRLRTTLLEHQERALAFMLQRESGEIPEEFRLWEPRIFRGTEIFFHRITDSRSVVRPHERGGGVLADEMGMGKTLSTLALIINTIEEGSFWAVESNAKSATHPGIRNRARTTLIIVPSKLIIDSWLEQISKHIGDAIKVIKYHGASRERRANILSQADIVLTTYQTLATDFQNPPQAILYSIGWFRIVLDEAHYIHQPATNFHHACVNLTARSRWCLTGTPIQTKLEDLGALFIFLRVEEVCDMTRFRRYLIFPLLQQQNAIAKERLVMLYDAFILARTRDILDMPRQEERIRKLELSPSERSQYNMTAEILDRFIRQQTDDTRNKFFPIQDHLQLRILCNYGTHQKFSTWKENLFGLNKETMCGGCLQTRPISSENAQSEFVENCTHIFCQECLDCLDGSLISPESRRHCPICSMPRESLRETGPRLNIGGANEKHDVVVQQADGGREGDAYFNREGYSTKMTVLVRDVKETLGDSRMEENGNPTKVKSVILSCWDLTLDLIGIYLAKENIEFLRIDGQCPLTGRQRILDLFSQPSGTQIMLTTTSIGAVGLNLSAASRIFVVEPQWNPIFESRTIARIIRLGHRDKVIVTRIPEFEELAHPRPPSLPIQLREAVAPDTGQPRAEPSMDQRNQQFAVVDRSSIASLDKGARQNEEPSQVG</sequence>
<dbReference type="Gene3D" id="3.40.50.300">
    <property type="entry name" value="P-loop containing nucleotide triphosphate hydrolases"/>
    <property type="match status" value="1"/>
</dbReference>
<dbReference type="PANTHER" id="PTHR45626:SF52">
    <property type="entry name" value="SINGLE-STRANDED DNA-DEPENDENT ATPASE (EUROFUNG)"/>
    <property type="match status" value="1"/>
</dbReference>
<dbReference type="InterPro" id="IPR001650">
    <property type="entry name" value="Helicase_C-like"/>
</dbReference>
<evidence type="ECO:0000259" key="8">
    <source>
        <dbReference type="PROSITE" id="PS50089"/>
    </source>
</evidence>
<dbReference type="InterPro" id="IPR017907">
    <property type="entry name" value="Znf_RING_CS"/>
</dbReference>
<gene>
    <name evidence="11" type="ORF">AK830_g10539</name>
</gene>
<evidence type="ECO:0000256" key="3">
    <source>
        <dbReference type="ARBA" id="ARBA00022771"/>
    </source>
</evidence>
<dbReference type="CDD" id="cd18793">
    <property type="entry name" value="SF2_C_SNF"/>
    <property type="match status" value="1"/>
</dbReference>
<dbReference type="GO" id="GO:0008270">
    <property type="term" value="F:zinc ion binding"/>
    <property type="evidence" value="ECO:0007669"/>
    <property type="project" value="UniProtKB-KW"/>
</dbReference>
<dbReference type="InterPro" id="IPR027417">
    <property type="entry name" value="P-loop_NTPase"/>
</dbReference>
<dbReference type="PROSITE" id="PS51194">
    <property type="entry name" value="HELICASE_CTER"/>
    <property type="match status" value="1"/>
</dbReference>
<dbReference type="Pfam" id="PF00271">
    <property type="entry name" value="Helicase_C"/>
    <property type="match status" value="1"/>
</dbReference>
<evidence type="ECO:0000256" key="2">
    <source>
        <dbReference type="ARBA" id="ARBA00022741"/>
    </source>
</evidence>
<dbReference type="PROSITE" id="PS50089">
    <property type="entry name" value="ZF_RING_2"/>
    <property type="match status" value="1"/>
</dbReference>
<feature type="domain" description="Helicase C-terminal" evidence="10">
    <location>
        <begin position="1223"/>
        <end position="1361"/>
    </location>
</feature>
<keyword evidence="3 7" id="KW-0863">Zinc-finger</keyword>
<name>A0A0P7BAD0_9HYPO</name>
<dbReference type="CDD" id="cd18008">
    <property type="entry name" value="DEXDc_SHPRH-like"/>
    <property type="match status" value="1"/>
</dbReference>